<dbReference type="EMBL" id="CAFBLP010000054">
    <property type="protein sequence ID" value="CAB4884954.1"/>
    <property type="molecule type" value="Genomic_DNA"/>
</dbReference>
<protein>
    <submittedName>
        <fullName evidence="2">Unannotated protein</fullName>
    </submittedName>
</protein>
<organism evidence="2">
    <name type="scientific">freshwater metagenome</name>
    <dbReference type="NCBI Taxonomy" id="449393"/>
    <lineage>
        <taxon>unclassified sequences</taxon>
        <taxon>metagenomes</taxon>
        <taxon>ecological metagenomes</taxon>
    </lineage>
</organism>
<keyword evidence="1" id="KW-0472">Membrane</keyword>
<evidence type="ECO:0000313" key="2">
    <source>
        <dbReference type="EMBL" id="CAB4884954.1"/>
    </source>
</evidence>
<dbReference type="AlphaFoldDB" id="A0A6J7EUF5"/>
<name>A0A6J7EUF5_9ZZZZ</name>
<feature type="transmembrane region" description="Helical" evidence="1">
    <location>
        <begin position="229"/>
        <end position="249"/>
    </location>
</feature>
<accession>A0A6J7EUF5</accession>
<reference evidence="2" key="1">
    <citation type="submission" date="2020-05" db="EMBL/GenBank/DDBJ databases">
        <authorList>
            <person name="Chiriac C."/>
            <person name="Salcher M."/>
            <person name="Ghai R."/>
            <person name="Kavagutti S V."/>
        </authorList>
    </citation>
    <scope>NUCLEOTIDE SEQUENCE</scope>
</reference>
<proteinExistence type="predicted"/>
<sequence length="258" mass="26324">MPRLARRFLSVCAIAVLCVSCRVDVDVNLTVQPDGSGIVTITAAADAAVVDQAPGLAADLRFDDVRAAGWTVTGPTAEANGGLRVVLTQAFATPAQANQILAGVSGPNGPLVGITLARKRAGGTTTFRLNGTLQVTGGLGAFTDENLLAAVGATPFADELAASQVAPADAVGITFDAVLPGTVKSTTGAETPGRLTWKVPADGAPGAVDTVAEIRAPTRAWADLLTKGALVALGVWLVLSACFIAYVVLARRRRATRR</sequence>
<gene>
    <name evidence="2" type="ORF">UFOPK3376_02024</name>
</gene>
<keyword evidence="1" id="KW-0812">Transmembrane</keyword>
<keyword evidence="1" id="KW-1133">Transmembrane helix</keyword>
<evidence type="ECO:0000256" key="1">
    <source>
        <dbReference type="SAM" id="Phobius"/>
    </source>
</evidence>